<accession>A0A839IM57</accession>
<evidence type="ECO:0000256" key="2">
    <source>
        <dbReference type="ARBA" id="ARBA00022475"/>
    </source>
</evidence>
<evidence type="ECO:0000256" key="7">
    <source>
        <dbReference type="ARBA" id="ARBA00024197"/>
    </source>
</evidence>
<proteinExistence type="inferred from homology"/>
<evidence type="ECO:0000256" key="3">
    <source>
        <dbReference type="ARBA" id="ARBA00022692"/>
    </source>
</evidence>
<dbReference type="AlphaFoldDB" id="A0A839IM57"/>
<keyword evidence="11" id="KW-1185">Reference proteome</keyword>
<organism evidence="10 11">
    <name type="scientific">Oceanospirillum sediminis</name>
    <dbReference type="NCBI Taxonomy" id="2760088"/>
    <lineage>
        <taxon>Bacteria</taxon>
        <taxon>Pseudomonadati</taxon>
        <taxon>Pseudomonadota</taxon>
        <taxon>Gammaproteobacteria</taxon>
        <taxon>Oceanospirillales</taxon>
        <taxon>Oceanospirillaceae</taxon>
        <taxon>Oceanospirillum</taxon>
    </lineage>
</organism>
<feature type="domain" description="Ancillary SecYEG translocon subunit/Cell division coordinator CpoB TPR" evidence="9">
    <location>
        <begin position="15"/>
        <end position="213"/>
    </location>
</feature>
<evidence type="ECO:0000256" key="5">
    <source>
        <dbReference type="ARBA" id="ARBA00023136"/>
    </source>
</evidence>
<keyword evidence="5" id="KW-0472">Membrane</keyword>
<dbReference type="EMBL" id="JACJFM010000003">
    <property type="protein sequence ID" value="MBB1485589.1"/>
    <property type="molecule type" value="Genomic_DNA"/>
</dbReference>
<dbReference type="SUPFAM" id="SSF48452">
    <property type="entry name" value="TPR-like"/>
    <property type="match status" value="1"/>
</dbReference>
<keyword evidence="4" id="KW-1133">Transmembrane helix</keyword>
<evidence type="ECO:0000256" key="4">
    <source>
        <dbReference type="ARBA" id="ARBA00022989"/>
    </source>
</evidence>
<evidence type="ECO:0000313" key="10">
    <source>
        <dbReference type="EMBL" id="MBB1485589.1"/>
    </source>
</evidence>
<keyword evidence="2" id="KW-1003">Cell membrane</keyword>
<dbReference type="InterPro" id="IPR011990">
    <property type="entry name" value="TPR-like_helical_dom_sf"/>
</dbReference>
<keyword evidence="6" id="KW-0143">Chaperone</keyword>
<reference evidence="10 11" key="1">
    <citation type="submission" date="2020-08" db="EMBL/GenBank/DDBJ databases">
        <title>Oceanospirillum sp. nov. isolated from marine sediment.</title>
        <authorList>
            <person name="Ji X."/>
        </authorList>
    </citation>
    <scope>NUCLEOTIDE SEQUENCE [LARGE SCALE GENOMIC DNA]</scope>
    <source>
        <strain evidence="10 11">D5</strain>
    </source>
</reference>
<dbReference type="PIRSF" id="PIRSF006170">
    <property type="entry name" value="YfgM"/>
    <property type="match status" value="1"/>
</dbReference>
<evidence type="ECO:0000313" key="11">
    <source>
        <dbReference type="Proteomes" id="UP000565262"/>
    </source>
</evidence>
<evidence type="ECO:0000259" key="9">
    <source>
        <dbReference type="Pfam" id="PF09976"/>
    </source>
</evidence>
<dbReference type="PANTHER" id="PTHR38035:SF1">
    <property type="entry name" value="ANCILLARY SECYEG TRANSLOCON SUBUNIT"/>
    <property type="match status" value="1"/>
</dbReference>
<gene>
    <name evidence="10" type="ORF">H4O21_03070</name>
</gene>
<evidence type="ECO:0000256" key="6">
    <source>
        <dbReference type="ARBA" id="ARBA00023186"/>
    </source>
</evidence>
<sequence>MSDLRTEEEQVELIKKWWADNGKSTIAIIVLTLAGILGWQWWQQQEQAKAEAASSSYEQLIELMNQPELNDEQRATATHLASELKKNYEGSLYAEYAGLFEAKLLFQKGELDQALSVLKSVQTTATHPSVKEAAGLRQAQLLWQQDKTAEALSFAKTIKAQAFSGELEELKGDLLVESGDKDAAKEAYLKARTIFSNKGVSRPVLEMKLADLGGA</sequence>
<protein>
    <recommendedName>
        <fullName evidence="8">Ancillary SecYEG translocon subunit</fullName>
    </recommendedName>
</protein>
<dbReference type="Pfam" id="PF09976">
    <property type="entry name" value="TPR_21"/>
    <property type="match status" value="1"/>
</dbReference>
<name>A0A839IM57_9GAMM</name>
<dbReference type="InterPro" id="IPR018704">
    <property type="entry name" value="SecYEG/CpoB_TPR"/>
</dbReference>
<evidence type="ECO:0000256" key="1">
    <source>
        <dbReference type="ARBA" id="ARBA00004401"/>
    </source>
</evidence>
<comment type="caution">
    <text evidence="10">The sequence shown here is derived from an EMBL/GenBank/DDBJ whole genome shotgun (WGS) entry which is preliminary data.</text>
</comment>
<comment type="similarity">
    <text evidence="7">Belongs to the YfgM family.</text>
</comment>
<dbReference type="InterPro" id="IPR026039">
    <property type="entry name" value="YfgM"/>
</dbReference>
<dbReference type="Gene3D" id="1.25.40.10">
    <property type="entry name" value="Tetratricopeptide repeat domain"/>
    <property type="match status" value="1"/>
</dbReference>
<keyword evidence="3" id="KW-0812">Transmembrane</keyword>
<comment type="subcellular location">
    <subcellularLocation>
        <location evidence="1">Cell membrane</location>
        <topology evidence="1">Single-pass type II membrane protein</topology>
    </subcellularLocation>
</comment>
<dbReference type="GO" id="GO:0005886">
    <property type="term" value="C:plasma membrane"/>
    <property type="evidence" value="ECO:0007669"/>
    <property type="project" value="UniProtKB-SubCell"/>
</dbReference>
<dbReference type="RefSeq" id="WP_182807380.1">
    <property type="nucleotide sequence ID" value="NZ_JACJFM010000003.1"/>
</dbReference>
<dbReference type="PANTHER" id="PTHR38035">
    <property type="entry name" value="UPF0070 PROTEIN YFGM"/>
    <property type="match status" value="1"/>
</dbReference>
<dbReference type="Proteomes" id="UP000565262">
    <property type="component" value="Unassembled WGS sequence"/>
</dbReference>
<dbReference type="GO" id="GO:0044877">
    <property type="term" value="F:protein-containing complex binding"/>
    <property type="evidence" value="ECO:0007669"/>
    <property type="project" value="InterPro"/>
</dbReference>
<evidence type="ECO:0000256" key="8">
    <source>
        <dbReference type="ARBA" id="ARBA00024235"/>
    </source>
</evidence>